<dbReference type="PROSITE" id="PS00211">
    <property type="entry name" value="ABC_TRANSPORTER_1"/>
    <property type="match status" value="1"/>
</dbReference>
<dbReference type="PROSITE" id="PS50893">
    <property type="entry name" value="ABC_TRANSPORTER_2"/>
    <property type="match status" value="2"/>
</dbReference>
<organism evidence="6 7">
    <name type="scientific">Planosporangium flavigriseum</name>
    <dbReference type="NCBI Taxonomy" id="373681"/>
    <lineage>
        <taxon>Bacteria</taxon>
        <taxon>Bacillati</taxon>
        <taxon>Actinomycetota</taxon>
        <taxon>Actinomycetes</taxon>
        <taxon>Micromonosporales</taxon>
        <taxon>Micromonosporaceae</taxon>
        <taxon>Planosporangium</taxon>
    </lineage>
</organism>
<name>A0A8J3LQ73_9ACTN</name>
<dbReference type="GO" id="GO:0016887">
    <property type="term" value="F:ATP hydrolysis activity"/>
    <property type="evidence" value="ECO:0007669"/>
    <property type="project" value="InterPro"/>
</dbReference>
<dbReference type="AlphaFoldDB" id="A0A8J3LQ73"/>
<protein>
    <submittedName>
        <fullName evidence="6">Sugar ABC transporter ATP-binding protein</fullName>
    </submittedName>
</protein>
<evidence type="ECO:0000256" key="2">
    <source>
        <dbReference type="ARBA" id="ARBA00022737"/>
    </source>
</evidence>
<dbReference type="SMART" id="SM00382">
    <property type="entry name" value="AAA"/>
    <property type="match status" value="2"/>
</dbReference>
<dbReference type="SUPFAM" id="SSF52540">
    <property type="entry name" value="P-loop containing nucleoside triphosphate hydrolases"/>
    <property type="match status" value="2"/>
</dbReference>
<dbReference type="PANTHER" id="PTHR43790">
    <property type="entry name" value="CARBOHYDRATE TRANSPORT ATP-BINDING PROTEIN MG119-RELATED"/>
    <property type="match status" value="1"/>
</dbReference>
<feature type="domain" description="ABC transporter" evidence="5">
    <location>
        <begin position="260"/>
        <end position="502"/>
    </location>
</feature>
<evidence type="ECO:0000256" key="1">
    <source>
        <dbReference type="ARBA" id="ARBA00022448"/>
    </source>
</evidence>
<dbReference type="Pfam" id="PF00005">
    <property type="entry name" value="ABC_tran"/>
    <property type="match status" value="2"/>
</dbReference>
<dbReference type="InterPro" id="IPR027417">
    <property type="entry name" value="P-loop_NTPase"/>
</dbReference>
<evidence type="ECO:0000313" key="6">
    <source>
        <dbReference type="EMBL" id="GIG76812.1"/>
    </source>
</evidence>
<dbReference type="InterPro" id="IPR003439">
    <property type="entry name" value="ABC_transporter-like_ATP-bd"/>
</dbReference>
<dbReference type="PANTHER" id="PTHR43790:SF9">
    <property type="entry name" value="GALACTOFURANOSE TRANSPORTER ATP-BINDING PROTEIN YTFR"/>
    <property type="match status" value="1"/>
</dbReference>
<dbReference type="CDD" id="cd03215">
    <property type="entry name" value="ABC_Carb_Monos_II"/>
    <property type="match status" value="1"/>
</dbReference>
<evidence type="ECO:0000259" key="5">
    <source>
        <dbReference type="PROSITE" id="PS50893"/>
    </source>
</evidence>
<evidence type="ECO:0000256" key="3">
    <source>
        <dbReference type="ARBA" id="ARBA00022741"/>
    </source>
</evidence>
<reference evidence="6" key="1">
    <citation type="submission" date="2021-01" db="EMBL/GenBank/DDBJ databases">
        <title>Whole genome shotgun sequence of Planosporangium flavigriseum NBRC 105377.</title>
        <authorList>
            <person name="Komaki H."/>
            <person name="Tamura T."/>
        </authorList>
    </citation>
    <scope>NUCLEOTIDE SEQUENCE</scope>
    <source>
        <strain evidence="6">NBRC 105377</strain>
    </source>
</reference>
<keyword evidence="3" id="KW-0547">Nucleotide-binding</keyword>
<evidence type="ECO:0000256" key="4">
    <source>
        <dbReference type="ARBA" id="ARBA00022840"/>
    </source>
</evidence>
<comment type="caution">
    <text evidence="6">The sequence shown here is derived from an EMBL/GenBank/DDBJ whole genome shotgun (WGS) entry which is preliminary data.</text>
</comment>
<keyword evidence="7" id="KW-1185">Reference proteome</keyword>
<keyword evidence="1" id="KW-0813">Transport</keyword>
<keyword evidence="2" id="KW-0677">Repeat</keyword>
<dbReference type="InterPro" id="IPR003593">
    <property type="entry name" value="AAA+_ATPase"/>
</dbReference>
<gene>
    <name evidence="6" type="primary">rbsA</name>
    <name evidence="6" type="ORF">Pfl04_52160</name>
</gene>
<accession>A0A8J3LQ73</accession>
<dbReference type="GO" id="GO:0005524">
    <property type="term" value="F:ATP binding"/>
    <property type="evidence" value="ECO:0007669"/>
    <property type="project" value="UniProtKB-KW"/>
</dbReference>
<dbReference type="RefSeq" id="WP_168077109.1">
    <property type="nucleotide sequence ID" value="NZ_BAAAQJ010000007.1"/>
</dbReference>
<dbReference type="InterPro" id="IPR017871">
    <property type="entry name" value="ABC_transporter-like_CS"/>
</dbReference>
<proteinExistence type="predicted"/>
<dbReference type="CDD" id="cd03216">
    <property type="entry name" value="ABC_Carb_Monos_I"/>
    <property type="match status" value="1"/>
</dbReference>
<keyword evidence="4 6" id="KW-0067">ATP-binding</keyword>
<evidence type="ECO:0000313" key="7">
    <source>
        <dbReference type="Proteomes" id="UP000653674"/>
    </source>
</evidence>
<feature type="domain" description="ABC transporter" evidence="5">
    <location>
        <begin position="10"/>
        <end position="245"/>
    </location>
</feature>
<dbReference type="EMBL" id="BONU01000085">
    <property type="protein sequence ID" value="GIG76812.1"/>
    <property type="molecule type" value="Genomic_DNA"/>
</dbReference>
<sequence>MVELHEAPFLSLAGVSKRYERVQALQNADITLYPGHCHALVGENGAGKSTLIKIIGGMVRPDAGSMTVEGRDVELSSPAEALKLGISVVPQELIFVPNLSVAENILLGDFTSKASFVDFRRTAGRARELLGRLGVDVDVTAPLGSLSPAVQQLAMIARGLAKDAKLLILDEPTAALSDQEAEHLFTVLDDLRESGMALVYVSHRMAELRRLAQDVTVLRDGERVASWMGEGVPDDERLIEAMVGRSITRFFSADRKRTPSQRERLRVTGLSRRGVLNDVSFSVAEGEILAITGLMGAGRTEVLRCLVGADQANAMEVAVDGEVVGIRNPAQAKQAGIALVPEERKTQGLVGGMTVTDNISLPHLKRWSKVALLLDRKRRPAVAQVATQVGLRPTTYDTPVQALSGGNQQKAVIGKAVLGNPRIILLDEPTRGIDVAVKHEIYALIGRLADEGCAVVVVSSDMLEVLGIADRILVLRAGEVVGCIDGDGATESDILRLSMPDLSSHKAAGVGASSTKGTE</sequence>
<dbReference type="Gene3D" id="3.40.50.300">
    <property type="entry name" value="P-loop containing nucleotide triphosphate hydrolases"/>
    <property type="match status" value="2"/>
</dbReference>
<dbReference type="Proteomes" id="UP000653674">
    <property type="component" value="Unassembled WGS sequence"/>
</dbReference>
<dbReference type="InterPro" id="IPR050107">
    <property type="entry name" value="ABC_carbohydrate_import_ATPase"/>
</dbReference>